<evidence type="ECO:0000313" key="1">
    <source>
        <dbReference type="EMBL" id="SFL04143.1"/>
    </source>
</evidence>
<dbReference type="PROSITE" id="PS51257">
    <property type="entry name" value="PROKAR_LIPOPROTEIN"/>
    <property type="match status" value="1"/>
</dbReference>
<evidence type="ECO:0008006" key="3">
    <source>
        <dbReference type="Google" id="ProtNLM"/>
    </source>
</evidence>
<dbReference type="EMBL" id="FOTC01000002">
    <property type="protein sequence ID" value="SFL04143.1"/>
    <property type="molecule type" value="Genomic_DNA"/>
</dbReference>
<sequence length="215" mass="22437">MSSRQTVTVVTLVLAILLAGCTGTLLSAEATPATIPTAAHESLSYVHGNTTAVPLTYSVGVAGVSRNVTVTSWVSGYSRTTADNQTAALLIVSTPNVEVAGESINPFGRMADGVLVDRVVDAASSFGATDRLDNVSNLRRLAASERTVLDTPTNVTTYAGSIDVDGTQTGVLVHVLAVEHGDDVVVAIAVHPESMDETETIHRLVERIEHEASEA</sequence>
<protein>
    <recommendedName>
        <fullName evidence="3">Lipoprotein LpqN</fullName>
    </recommendedName>
</protein>
<dbReference type="AlphaFoldDB" id="A0A1I4EFX7"/>
<dbReference type="RefSeq" id="WP_089869157.1">
    <property type="nucleotide sequence ID" value="NZ_FOTC01000002.1"/>
</dbReference>
<accession>A0A1I4EFX7</accession>
<dbReference type="Pfam" id="PF20127">
    <property type="entry name" value="DUF6517"/>
    <property type="match status" value="1"/>
</dbReference>
<dbReference type="InterPro" id="IPR045396">
    <property type="entry name" value="DUF6517"/>
</dbReference>
<organism evidence="1 2">
    <name type="scientific">Halogranum rubrum</name>
    <dbReference type="NCBI Taxonomy" id="553466"/>
    <lineage>
        <taxon>Archaea</taxon>
        <taxon>Methanobacteriati</taxon>
        <taxon>Methanobacteriota</taxon>
        <taxon>Stenosarchaea group</taxon>
        <taxon>Halobacteria</taxon>
        <taxon>Halobacteriales</taxon>
        <taxon>Haloferacaceae</taxon>
    </lineage>
</organism>
<proteinExistence type="predicted"/>
<evidence type="ECO:0000313" key="2">
    <source>
        <dbReference type="Proteomes" id="UP000199607"/>
    </source>
</evidence>
<name>A0A1I4EFX7_9EURY</name>
<dbReference type="Proteomes" id="UP000199607">
    <property type="component" value="Unassembled WGS sequence"/>
</dbReference>
<keyword evidence="2" id="KW-1185">Reference proteome</keyword>
<gene>
    <name evidence="1" type="ORF">SAMN04487950_2122</name>
</gene>
<reference evidence="2" key="1">
    <citation type="submission" date="2016-10" db="EMBL/GenBank/DDBJ databases">
        <authorList>
            <person name="Varghese N."/>
            <person name="Submissions S."/>
        </authorList>
    </citation>
    <scope>NUCLEOTIDE SEQUENCE [LARGE SCALE GENOMIC DNA]</scope>
    <source>
        <strain evidence="2">CGMCC 1.7738</strain>
    </source>
</reference>